<accession>A0A4C1SE59</accession>
<reference evidence="1 2" key="1">
    <citation type="journal article" date="2019" name="Commun. Biol.">
        <title>The bagworm genome reveals a unique fibroin gene that provides high tensile strength.</title>
        <authorList>
            <person name="Kono N."/>
            <person name="Nakamura H."/>
            <person name="Ohtoshi R."/>
            <person name="Tomita M."/>
            <person name="Numata K."/>
            <person name="Arakawa K."/>
        </authorList>
    </citation>
    <scope>NUCLEOTIDE SEQUENCE [LARGE SCALE GENOMIC DNA]</scope>
</reference>
<name>A0A4C1SE59_EUMVA</name>
<evidence type="ECO:0000313" key="2">
    <source>
        <dbReference type="Proteomes" id="UP000299102"/>
    </source>
</evidence>
<dbReference type="Proteomes" id="UP000299102">
    <property type="component" value="Unassembled WGS sequence"/>
</dbReference>
<comment type="caution">
    <text evidence="1">The sequence shown here is derived from an EMBL/GenBank/DDBJ whole genome shotgun (WGS) entry which is preliminary data.</text>
</comment>
<protein>
    <submittedName>
        <fullName evidence="1">Uncharacterized protein</fullName>
    </submittedName>
</protein>
<keyword evidence="2" id="KW-1185">Reference proteome</keyword>
<organism evidence="1 2">
    <name type="scientific">Eumeta variegata</name>
    <name type="common">Bagworm moth</name>
    <name type="synonym">Eumeta japonica</name>
    <dbReference type="NCBI Taxonomy" id="151549"/>
    <lineage>
        <taxon>Eukaryota</taxon>
        <taxon>Metazoa</taxon>
        <taxon>Ecdysozoa</taxon>
        <taxon>Arthropoda</taxon>
        <taxon>Hexapoda</taxon>
        <taxon>Insecta</taxon>
        <taxon>Pterygota</taxon>
        <taxon>Neoptera</taxon>
        <taxon>Endopterygota</taxon>
        <taxon>Lepidoptera</taxon>
        <taxon>Glossata</taxon>
        <taxon>Ditrysia</taxon>
        <taxon>Tineoidea</taxon>
        <taxon>Psychidae</taxon>
        <taxon>Oiketicinae</taxon>
        <taxon>Eumeta</taxon>
    </lineage>
</organism>
<sequence length="89" mass="9951">MRKWSDEGNYHSLDEIQQHKPPLHVYILLECGVSSVKSAHLSAIAETVSRVICEPHSTQSDPRSRRLPTDSCAAVSQSLLSRTAIIVRR</sequence>
<dbReference type="AlphaFoldDB" id="A0A4C1SE59"/>
<dbReference type="EMBL" id="BGZK01003270">
    <property type="protein sequence ID" value="GBO99390.1"/>
    <property type="molecule type" value="Genomic_DNA"/>
</dbReference>
<proteinExistence type="predicted"/>
<evidence type="ECO:0000313" key="1">
    <source>
        <dbReference type="EMBL" id="GBO99390.1"/>
    </source>
</evidence>
<gene>
    <name evidence="1" type="ORF">EVAR_100476_1</name>
</gene>